<evidence type="ECO:0000259" key="5">
    <source>
        <dbReference type="Pfam" id="PF04542"/>
    </source>
</evidence>
<comment type="caution">
    <text evidence="7">The sequence shown here is derived from an EMBL/GenBank/DDBJ whole genome shotgun (WGS) entry which is preliminary data.</text>
</comment>
<dbReference type="InterPro" id="IPR013249">
    <property type="entry name" value="RNA_pol_sigma70_r4_t2"/>
</dbReference>
<evidence type="ECO:0000313" key="7">
    <source>
        <dbReference type="EMBL" id="MDR7156292.1"/>
    </source>
</evidence>
<dbReference type="InterPro" id="IPR039425">
    <property type="entry name" value="RNA_pol_sigma-70-like"/>
</dbReference>
<organism evidence="7 8">
    <name type="scientific">Sphingobium xenophagum</name>
    <dbReference type="NCBI Taxonomy" id="121428"/>
    <lineage>
        <taxon>Bacteria</taxon>
        <taxon>Pseudomonadati</taxon>
        <taxon>Pseudomonadota</taxon>
        <taxon>Alphaproteobacteria</taxon>
        <taxon>Sphingomonadales</taxon>
        <taxon>Sphingomonadaceae</taxon>
        <taxon>Sphingobium</taxon>
    </lineage>
</organism>
<dbReference type="InterPro" id="IPR007627">
    <property type="entry name" value="RNA_pol_sigma70_r2"/>
</dbReference>
<dbReference type="PANTHER" id="PTHR43133:SF63">
    <property type="entry name" value="RNA POLYMERASE SIGMA FACTOR FECI-RELATED"/>
    <property type="match status" value="1"/>
</dbReference>
<dbReference type="Gene3D" id="1.10.1740.10">
    <property type="match status" value="1"/>
</dbReference>
<dbReference type="Pfam" id="PF08281">
    <property type="entry name" value="Sigma70_r4_2"/>
    <property type="match status" value="1"/>
</dbReference>
<accession>A0ABU1X559</accession>
<dbReference type="PANTHER" id="PTHR43133">
    <property type="entry name" value="RNA POLYMERASE ECF-TYPE SIGMA FACTO"/>
    <property type="match status" value="1"/>
</dbReference>
<evidence type="ECO:0000256" key="3">
    <source>
        <dbReference type="ARBA" id="ARBA00023082"/>
    </source>
</evidence>
<keyword evidence="3" id="KW-0731">Sigma factor</keyword>
<sequence>MTNRGPFVSFDQFYRLENRQLFHFFRRRVGREEASDLTQEAFTRMLRNGAFERVENPRAYLFRAAHNLVIERARQSKRKGKGLFPFDEDRDAPAGPEQTLAMEASDLRRGLRRALLAMPRRTRRIFLMHRLRRQTYREIAEEIGIREQGVEYHMMRALARCRKAVAFQRW</sequence>
<evidence type="ECO:0000256" key="2">
    <source>
        <dbReference type="ARBA" id="ARBA00023015"/>
    </source>
</evidence>
<dbReference type="RefSeq" id="WP_310226429.1">
    <property type="nucleotide sequence ID" value="NZ_JAVDWV010000015.1"/>
</dbReference>
<dbReference type="NCBIfam" id="TIGR02937">
    <property type="entry name" value="sigma70-ECF"/>
    <property type="match status" value="1"/>
</dbReference>
<dbReference type="Pfam" id="PF04542">
    <property type="entry name" value="Sigma70_r2"/>
    <property type="match status" value="1"/>
</dbReference>
<keyword evidence="8" id="KW-1185">Reference proteome</keyword>
<dbReference type="SUPFAM" id="SSF88659">
    <property type="entry name" value="Sigma3 and sigma4 domains of RNA polymerase sigma factors"/>
    <property type="match status" value="1"/>
</dbReference>
<name>A0ABU1X559_SPHXE</name>
<keyword evidence="2" id="KW-0805">Transcription regulation</keyword>
<dbReference type="InterPro" id="IPR013324">
    <property type="entry name" value="RNA_pol_sigma_r3/r4-like"/>
</dbReference>
<dbReference type="Gene3D" id="1.10.10.10">
    <property type="entry name" value="Winged helix-like DNA-binding domain superfamily/Winged helix DNA-binding domain"/>
    <property type="match status" value="1"/>
</dbReference>
<proteinExistence type="inferred from homology"/>
<dbReference type="InterPro" id="IPR014284">
    <property type="entry name" value="RNA_pol_sigma-70_dom"/>
</dbReference>
<feature type="domain" description="RNA polymerase sigma-70 region 2" evidence="5">
    <location>
        <begin position="14"/>
        <end position="78"/>
    </location>
</feature>
<dbReference type="Proteomes" id="UP001267638">
    <property type="component" value="Unassembled WGS sequence"/>
</dbReference>
<gene>
    <name evidence="7" type="ORF">J2W40_003133</name>
</gene>
<evidence type="ECO:0000313" key="8">
    <source>
        <dbReference type="Proteomes" id="UP001267638"/>
    </source>
</evidence>
<dbReference type="InterPro" id="IPR036388">
    <property type="entry name" value="WH-like_DNA-bd_sf"/>
</dbReference>
<dbReference type="SUPFAM" id="SSF88946">
    <property type="entry name" value="Sigma2 domain of RNA polymerase sigma factors"/>
    <property type="match status" value="1"/>
</dbReference>
<keyword evidence="4" id="KW-0804">Transcription</keyword>
<comment type="similarity">
    <text evidence="1">Belongs to the sigma-70 factor family. ECF subfamily.</text>
</comment>
<dbReference type="EMBL" id="JAVDWV010000015">
    <property type="protein sequence ID" value="MDR7156292.1"/>
    <property type="molecule type" value="Genomic_DNA"/>
</dbReference>
<reference evidence="7 8" key="1">
    <citation type="submission" date="2023-07" db="EMBL/GenBank/DDBJ databases">
        <title>Sorghum-associated microbial communities from plants grown in Nebraska, USA.</title>
        <authorList>
            <person name="Schachtman D."/>
        </authorList>
    </citation>
    <scope>NUCLEOTIDE SEQUENCE [LARGE SCALE GENOMIC DNA]</scope>
    <source>
        <strain evidence="7 8">4256</strain>
    </source>
</reference>
<evidence type="ECO:0000256" key="4">
    <source>
        <dbReference type="ARBA" id="ARBA00023163"/>
    </source>
</evidence>
<protein>
    <submittedName>
        <fullName evidence="7">RNA polymerase sigma-70 factor (ECF subfamily)</fullName>
    </submittedName>
</protein>
<feature type="domain" description="RNA polymerase sigma factor 70 region 4 type 2" evidence="6">
    <location>
        <begin position="110"/>
        <end position="161"/>
    </location>
</feature>
<evidence type="ECO:0000259" key="6">
    <source>
        <dbReference type="Pfam" id="PF08281"/>
    </source>
</evidence>
<evidence type="ECO:0000256" key="1">
    <source>
        <dbReference type="ARBA" id="ARBA00010641"/>
    </source>
</evidence>
<dbReference type="InterPro" id="IPR013325">
    <property type="entry name" value="RNA_pol_sigma_r2"/>
</dbReference>